<evidence type="ECO:0000313" key="1">
    <source>
        <dbReference type="EMBL" id="ESR22805.1"/>
    </source>
</evidence>
<name>V4RHR1_9HYPH</name>
<gene>
    <name evidence="1" type="ORF">N177_3942</name>
</gene>
<evidence type="ECO:0000313" key="2">
    <source>
        <dbReference type="Proteomes" id="UP000017819"/>
    </source>
</evidence>
<dbReference type="EMBL" id="AWXZ01000040">
    <property type="protein sequence ID" value="ESR22805.1"/>
    <property type="molecule type" value="Genomic_DNA"/>
</dbReference>
<dbReference type="SUPFAM" id="SSF101898">
    <property type="entry name" value="NHL repeat"/>
    <property type="match status" value="1"/>
</dbReference>
<organism evidence="1 2">
    <name type="scientific">Lutibaculum baratangense AMV1</name>
    <dbReference type="NCBI Taxonomy" id="631454"/>
    <lineage>
        <taxon>Bacteria</taxon>
        <taxon>Pseudomonadati</taxon>
        <taxon>Pseudomonadota</taxon>
        <taxon>Alphaproteobacteria</taxon>
        <taxon>Hyphomicrobiales</taxon>
        <taxon>Tepidamorphaceae</taxon>
        <taxon>Lutibaculum</taxon>
    </lineage>
</organism>
<proteinExistence type="predicted"/>
<dbReference type="Pfam" id="PF10983">
    <property type="entry name" value="DUF2793"/>
    <property type="match status" value="1"/>
</dbReference>
<dbReference type="AlphaFoldDB" id="V4RHR1"/>
<dbReference type="Proteomes" id="UP000017819">
    <property type="component" value="Unassembled WGS sequence"/>
</dbReference>
<comment type="caution">
    <text evidence="1">The sequence shown here is derived from an EMBL/GenBank/DDBJ whole genome shotgun (WGS) entry which is preliminary data.</text>
</comment>
<dbReference type="RefSeq" id="WP_023434051.1">
    <property type="nucleotide sequence ID" value="NZ_AWXZ01000040.1"/>
</dbReference>
<dbReference type="InterPro" id="IPR021251">
    <property type="entry name" value="DUF2793"/>
</dbReference>
<accession>V4RHR1</accession>
<protein>
    <recommendedName>
        <fullName evidence="3">DUF2793 domain-containing protein</fullName>
    </recommendedName>
</protein>
<keyword evidence="2" id="KW-1185">Reference proteome</keyword>
<reference evidence="1 2" key="1">
    <citation type="journal article" date="2014" name="Genome Announc.">
        <title>Draft Genome Sequence of Lutibaculum baratangense Strain AMV1T, Isolated from a Mud Volcano in Andamans, India.</title>
        <authorList>
            <person name="Singh A."/>
            <person name="Sreenivas A."/>
            <person name="Sathyanarayana Reddy G."/>
            <person name="Pinnaka A.K."/>
            <person name="Shivaji S."/>
        </authorList>
    </citation>
    <scope>NUCLEOTIDE SEQUENCE [LARGE SCALE GENOMIC DNA]</scope>
    <source>
        <strain evidence="1 2">AMV1</strain>
    </source>
</reference>
<evidence type="ECO:0008006" key="3">
    <source>
        <dbReference type="Google" id="ProtNLM"/>
    </source>
</evidence>
<dbReference type="eggNOG" id="COG4447">
    <property type="taxonomic scope" value="Bacteria"/>
</dbReference>
<dbReference type="OrthoDB" id="564699at2"/>
<dbReference type="PATRIC" id="fig|631454.5.peg.3894"/>
<sequence length="553" mass="58429">MADTPNLGLPEIAASQAQKHVTHNEALRILDAVVQLAVLDRDLAEPPAAPDDGDRYIVGPSATGAWAGHENEVAIVVDGAWSFVQPRPGWAAFVVDEAQLLYWTGSQWTVFGEVISVLQNLTRLGIGTTADATNPFAAKLNKALWTALTSSEGGDGSLRYTLNKEGAGDVLSFLLQSNWSGRAELGLIGDDDLSLKVSGDGAAWREALRVNRHSGRLRLGKRAYVRSPNVPQRRHVTSSAWVASTSAADNNWISVAWAGDLGLFCAVAITGTGNRVMTSPDGIAWTARTSAADNNWTSVAWSPELRLFAAVAASGTGNRVMTSPDGVTWTIRTSGADNDWQSVCWSAERGLFCAVASSGSSRVMTSQDGVNWTAHATPGLNRAWYSVCWAADLGLFCSVAANAVSDNVMTSPDGINWALHTNPTGNTLRAVCWSPELGLFVAVAIVGTGNRVTTSPDGVTWTARTSAADNNWRAVAWAPEIGLFAAVSDSGTGNRVMTSPDGIAWTARTSAADNGWFGLAWAGELGLFCAVGLTGTGNRAMTSVSAHSYPYRS</sequence>
<dbReference type="STRING" id="631454.N177_3942"/>